<dbReference type="AlphaFoldDB" id="A0ABD1H0A8"/>
<evidence type="ECO:0000313" key="7">
    <source>
        <dbReference type="EMBL" id="KAL1548441.1"/>
    </source>
</evidence>
<feature type="repeat" description="Solcar" evidence="5">
    <location>
        <begin position="18"/>
        <end position="115"/>
    </location>
</feature>
<proteinExistence type="inferred from homology"/>
<dbReference type="Pfam" id="PF00153">
    <property type="entry name" value="Mito_carr"/>
    <property type="match status" value="1"/>
</dbReference>
<evidence type="ECO:0000256" key="2">
    <source>
        <dbReference type="ARBA" id="ARBA00022692"/>
    </source>
</evidence>
<evidence type="ECO:0000313" key="8">
    <source>
        <dbReference type="Proteomes" id="UP001567538"/>
    </source>
</evidence>
<organism evidence="7 8">
    <name type="scientific">Salvia divinorum</name>
    <name type="common">Maria pastora</name>
    <name type="synonym">Diviner's sage</name>
    <dbReference type="NCBI Taxonomy" id="28513"/>
    <lineage>
        <taxon>Eukaryota</taxon>
        <taxon>Viridiplantae</taxon>
        <taxon>Streptophyta</taxon>
        <taxon>Embryophyta</taxon>
        <taxon>Tracheophyta</taxon>
        <taxon>Spermatophyta</taxon>
        <taxon>Magnoliopsida</taxon>
        <taxon>eudicotyledons</taxon>
        <taxon>Gunneridae</taxon>
        <taxon>Pentapetalae</taxon>
        <taxon>asterids</taxon>
        <taxon>lamiids</taxon>
        <taxon>Lamiales</taxon>
        <taxon>Lamiaceae</taxon>
        <taxon>Nepetoideae</taxon>
        <taxon>Mentheae</taxon>
        <taxon>Salviinae</taxon>
        <taxon>Salvia</taxon>
        <taxon>Salvia subgen. Calosphace</taxon>
    </lineage>
</organism>
<keyword evidence="4 5" id="KW-0472">Membrane</keyword>
<name>A0ABD1H0A8_SALDI</name>
<evidence type="ECO:0000256" key="3">
    <source>
        <dbReference type="ARBA" id="ARBA00022737"/>
    </source>
</evidence>
<gene>
    <name evidence="7" type="ORF">AAHA92_16672</name>
</gene>
<evidence type="ECO:0000256" key="5">
    <source>
        <dbReference type="PROSITE-ProRule" id="PRU00282"/>
    </source>
</evidence>
<evidence type="ECO:0000256" key="4">
    <source>
        <dbReference type="ARBA" id="ARBA00023136"/>
    </source>
</evidence>
<dbReference type="GO" id="GO:0016020">
    <property type="term" value="C:membrane"/>
    <property type="evidence" value="ECO:0007669"/>
    <property type="project" value="UniProtKB-SubCell"/>
</dbReference>
<accession>A0ABD1H0A8</accession>
<reference evidence="7 8" key="1">
    <citation type="submission" date="2024-06" db="EMBL/GenBank/DDBJ databases">
        <title>A chromosome level genome sequence of Diviner's sage (Salvia divinorum).</title>
        <authorList>
            <person name="Ford S.A."/>
            <person name="Ro D.-K."/>
            <person name="Ness R.W."/>
            <person name="Phillips M.A."/>
        </authorList>
    </citation>
    <scope>NUCLEOTIDE SEQUENCE [LARGE SCALE GENOMIC DNA]</scope>
    <source>
        <strain evidence="7">SAF-2024a</strain>
        <tissue evidence="7">Leaf</tissue>
    </source>
</reference>
<keyword evidence="3" id="KW-0677">Repeat</keyword>
<evidence type="ECO:0000256" key="1">
    <source>
        <dbReference type="ARBA" id="ARBA00004141"/>
    </source>
</evidence>
<comment type="subcellular location">
    <subcellularLocation>
        <location evidence="1">Membrane</location>
        <topology evidence="1">Multi-pass membrane protein</topology>
    </subcellularLocation>
</comment>
<keyword evidence="8" id="KW-1185">Reference proteome</keyword>
<dbReference type="InterPro" id="IPR018108">
    <property type="entry name" value="MCP_transmembrane"/>
</dbReference>
<dbReference type="PROSITE" id="PS50920">
    <property type="entry name" value="SOLCAR"/>
    <property type="match status" value="1"/>
</dbReference>
<dbReference type="SUPFAM" id="SSF103506">
    <property type="entry name" value="Mitochondrial carrier"/>
    <property type="match status" value="1"/>
</dbReference>
<dbReference type="InterPro" id="IPR023395">
    <property type="entry name" value="MCP_dom_sf"/>
</dbReference>
<dbReference type="PANTHER" id="PTHR24089">
    <property type="entry name" value="SOLUTE CARRIER FAMILY 25"/>
    <property type="match status" value="1"/>
</dbReference>
<comment type="similarity">
    <text evidence="6">Belongs to the mitochondrial carrier (TC 2.A.29) family.</text>
</comment>
<comment type="caution">
    <text evidence="7">The sequence shown here is derived from an EMBL/GenBank/DDBJ whole genome shotgun (WGS) entry which is preliminary data.</text>
</comment>
<evidence type="ECO:0000256" key="6">
    <source>
        <dbReference type="RuleBase" id="RU000488"/>
    </source>
</evidence>
<dbReference type="EMBL" id="JBEAFC010000007">
    <property type="protein sequence ID" value="KAL1548441.1"/>
    <property type="molecule type" value="Genomic_DNA"/>
</dbReference>
<dbReference type="Proteomes" id="UP001567538">
    <property type="component" value="Unassembled WGS sequence"/>
</dbReference>
<protein>
    <submittedName>
        <fullName evidence="7">Mitochondrial thiamine diphosphate carrier 2-like isoform X2</fullName>
    </submittedName>
</protein>
<dbReference type="Gene3D" id="1.50.40.10">
    <property type="entry name" value="Mitochondrial carrier domain"/>
    <property type="match status" value="1"/>
</dbReference>
<sequence length="121" mass="13608">MVWNRYRPGYDTEADDTLSSFQLFLCGLAAGTCAKAVCHPLDVVKKRFQVEGLQRDPRYGARVEHRAYRNMYDALCQILHKEGWAGLYKGITPSIVKAAPAGAVTFVAYEFTSDWLESLLT</sequence>
<keyword evidence="6" id="KW-0813">Transport</keyword>
<keyword evidence="2 5" id="KW-0812">Transmembrane</keyword>